<dbReference type="InterPro" id="IPR002464">
    <property type="entry name" value="DNA/RNA_helicase_DEAH_CS"/>
</dbReference>
<dbReference type="Gene3D" id="3.40.50.10810">
    <property type="entry name" value="Tandem AAA-ATPase domain"/>
    <property type="match status" value="1"/>
</dbReference>
<dbReference type="InterPro" id="IPR027417">
    <property type="entry name" value="P-loop_NTPase"/>
</dbReference>
<feature type="domain" description="Helicase ATP-binding" evidence="5">
    <location>
        <begin position="245"/>
        <end position="413"/>
    </location>
</feature>
<keyword evidence="2" id="KW-0378">Hydrolase</keyword>
<dbReference type="InterPro" id="IPR001650">
    <property type="entry name" value="Helicase_C-like"/>
</dbReference>
<dbReference type="SMART" id="SM00487">
    <property type="entry name" value="DEXDc"/>
    <property type="match status" value="1"/>
</dbReference>
<dbReference type="PROSITE" id="PS00690">
    <property type="entry name" value="DEAH_ATP_HELICASE"/>
    <property type="match status" value="1"/>
</dbReference>
<dbReference type="VEuPathDB" id="TrichDB:TRFO_36114"/>
<dbReference type="GO" id="GO:0003682">
    <property type="term" value="F:chromatin binding"/>
    <property type="evidence" value="ECO:0007669"/>
    <property type="project" value="TreeGrafter"/>
</dbReference>
<evidence type="ECO:0000256" key="4">
    <source>
        <dbReference type="SAM" id="MobiDB-lite"/>
    </source>
</evidence>
<dbReference type="PANTHER" id="PTHR45623:SF11">
    <property type="entry name" value="KISMET, ISOFORM C"/>
    <property type="match status" value="1"/>
</dbReference>
<dbReference type="GeneID" id="94845344"/>
<evidence type="ECO:0000313" key="8">
    <source>
        <dbReference type="Proteomes" id="UP000179807"/>
    </source>
</evidence>
<dbReference type="SUPFAM" id="SSF52540">
    <property type="entry name" value="P-loop containing nucleoside triphosphate hydrolases"/>
    <property type="match status" value="2"/>
</dbReference>
<evidence type="ECO:0000256" key="2">
    <source>
        <dbReference type="ARBA" id="ARBA00022801"/>
    </source>
</evidence>
<dbReference type="InterPro" id="IPR049730">
    <property type="entry name" value="SNF2/RAD54-like_C"/>
</dbReference>
<gene>
    <name evidence="7" type="ORF">TRFO_36114</name>
</gene>
<keyword evidence="8" id="KW-1185">Reference proteome</keyword>
<dbReference type="InterPro" id="IPR038718">
    <property type="entry name" value="SNF2-like_sf"/>
</dbReference>
<dbReference type="EMBL" id="MLAK01001103">
    <property type="protein sequence ID" value="OHS97662.1"/>
    <property type="molecule type" value="Genomic_DNA"/>
</dbReference>
<evidence type="ECO:0000256" key="3">
    <source>
        <dbReference type="ARBA" id="ARBA00023242"/>
    </source>
</evidence>
<dbReference type="PANTHER" id="PTHR45623">
    <property type="entry name" value="CHROMODOMAIN-HELICASE-DNA-BINDING PROTEIN 3-RELATED-RELATED"/>
    <property type="match status" value="1"/>
</dbReference>
<evidence type="ECO:0000259" key="5">
    <source>
        <dbReference type="PROSITE" id="PS51192"/>
    </source>
</evidence>
<protein>
    <submittedName>
        <fullName evidence="7">SNF2 family N-terminal domain containing protein</fullName>
    </submittedName>
</protein>
<organism evidence="7 8">
    <name type="scientific">Tritrichomonas foetus</name>
    <dbReference type="NCBI Taxonomy" id="1144522"/>
    <lineage>
        <taxon>Eukaryota</taxon>
        <taxon>Metamonada</taxon>
        <taxon>Parabasalia</taxon>
        <taxon>Tritrichomonadida</taxon>
        <taxon>Tritrichomonadidae</taxon>
        <taxon>Tritrichomonas</taxon>
    </lineage>
</organism>
<proteinExistence type="predicted"/>
<sequence>MMNQFNILMSLSVNPSNQPDNNLNQIDMQNIIKFYANKKSKMSRNFSDESSSASSSTSGDELNLTVNQNIPNFIIGANYRTIDDPSKIDDLLFYVKFKEKPYNQCQWLTFQTLCKYPGGNHLISRFMRNKQPFIEVNFIENLFKPFYIDFDQSYITPTRILSVNDSINGNYFVKFGNLPYSEAGFVDAVPQNLIDAYYKRIGQTNSMKFIYDRDISSYEHIPKDLIFKNNNQLTPYQHEGLDWLYYSWCKNRNALLADEMGLGKTIQCLAFFEYLKSKHGIYGPFIVVCPLATINNWYCEAEKWTDFRIVYYYGNDFERENIRNYEIFAPYNKIICDIILTSYETVSNDQDFFNLFRSAVLVFDEAHRLKNPKARITNVCKALESDFLILMTGTPIQNSIEELWSLLNLLDPIQFSNLDVFMQSFKDINNINVIHTLQQIIEPFILRRKKADVETSITPKEETIIQVEMTEIQWTLYKAILDKDRDILLGHFTKNSFSLNNIMMQLRKLCNHPFLLGDVEEMATQYIKIKKNFSDDYPDLENEALILSSGKMILLDKLLPKLMKDGHKVLIFSQMTSVLDILEDFCNYRKFVYERLDGSMTAQKRVNSILNFTQNTDCFIFLLSTRAGGFGLNLTAADTVILYDSDWNPQNDLQAQSRVHRIGQTKSVKVYRLVTHNTYEKEMFERASHKMGLDYAILDSHEGVDDDGELEMILKKGAYYSFADNNHTEIDKFCEEDIEQILSTRAQTVNKDFISGGNSLFANVKFTSEVEKKINVNEPDFWKKILPTVDETTSCRRKKKVYKSPPNSQSDEKKENKNDENSAGSDSELHEGSSDFTSEFTDGDDEAENYSDDDADISDCELYQVDKYLQKDNFTFIISDIMKHGVIGIKQNNSNIYYEAAARAIVNTFFELQPPKIQMKYQSYIDYLFESYNPKSLLQHAIKNKIFYSEEEMIVQEEYKNFLDVAYENDSQYLHLLTLISYQVPIRFGLSHPKPPFWTPFDDYLLLINSEKFIDSIKQNKVSASWIEDRKILMTHEIKYVAQQYAPKWPKDIPKNLPPYSRFSNIITKHEIKQLYRTLFFFGFPIAEYVKFSSLLTISEDNKLLPNPTMNREKRANIFSKIQELANLKYIHLYIIENVVMNIISQVSIVSPYLEKQYFYAKYFEKVELPKLPINIFIPIAINIEALEEIRTFYEKHQNEILIWDCGQWEIAPSWWMPANDHELFQVTAKFGFTTLVELLRTMPKDYIQIPSERLQFLRKEEMLNCSLFNSSELNHLQFMMNIDQRRNRVCHILNVYRNAVQNINVPNVSPPLPPLHNPPISDISQFRPNLNTNLNSNSNNQFNANFNTNINSVFNHNSNNNVNTNSNINLSRNSLNSQIYSNIHKQVINNVKKTYAQFNLAPSNSKINNFPIYGNPKIPPPNDLLFDQPFKQIYQLPPSDQEFVHPRQSLVSPTAYNLNQHPSPYSEFSIMPEIFTAQTNQITNSDDQSSSQHENDAIDPNQYINCVTILPENSDFENIPIYDSSDHQTLDNELPNISANILDTVSEDLILPIDLSQEEKISDVDFNFDKPSKEEDININNEGRFTPIKRIILDEKSLYE</sequence>
<dbReference type="GO" id="GO:0042393">
    <property type="term" value="F:histone binding"/>
    <property type="evidence" value="ECO:0007669"/>
    <property type="project" value="TreeGrafter"/>
</dbReference>
<dbReference type="GO" id="GO:0000785">
    <property type="term" value="C:chromatin"/>
    <property type="evidence" value="ECO:0007669"/>
    <property type="project" value="TreeGrafter"/>
</dbReference>
<dbReference type="GO" id="GO:0140658">
    <property type="term" value="F:ATP-dependent chromatin remodeler activity"/>
    <property type="evidence" value="ECO:0007669"/>
    <property type="project" value="TreeGrafter"/>
</dbReference>
<dbReference type="InterPro" id="IPR014001">
    <property type="entry name" value="Helicase_ATP-bd"/>
</dbReference>
<dbReference type="Gene3D" id="3.40.50.300">
    <property type="entry name" value="P-loop containing nucleotide triphosphate hydrolases"/>
    <property type="match status" value="1"/>
</dbReference>
<dbReference type="GO" id="GO:0016887">
    <property type="term" value="F:ATP hydrolysis activity"/>
    <property type="evidence" value="ECO:0007669"/>
    <property type="project" value="TreeGrafter"/>
</dbReference>
<feature type="compositionally biased region" description="Basic and acidic residues" evidence="4">
    <location>
        <begin position="810"/>
        <end position="820"/>
    </location>
</feature>
<dbReference type="Pfam" id="PF00176">
    <property type="entry name" value="SNF2-rel_dom"/>
    <property type="match status" value="1"/>
</dbReference>
<feature type="compositionally biased region" description="Acidic residues" evidence="4">
    <location>
        <begin position="841"/>
        <end position="853"/>
    </location>
</feature>
<dbReference type="GO" id="GO:0005524">
    <property type="term" value="F:ATP binding"/>
    <property type="evidence" value="ECO:0007669"/>
    <property type="project" value="InterPro"/>
</dbReference>
<keyword evidence="3" id="KW-0539">Nucleus</keyword>
<dbReference type="RefSeq" id="XP_068350799.1">
    <property type="nucleotide sequence ID" value="XM_068510640.1"/>
</dbReference>
<dbReference type="GO" id="GO:0003677">
    <property type="term" value="F:DNA binding"/>
    <property type="evidence" value="ECO:0007669"/>
    <property type="project" value="TreeGrafter"/>
</dbReference>
<dbReference type="OrthoDB" id="5857104at2759"/>
<evidence type="ECO:0000256" key="1">
    <source>
        <dbReference type="ARBA" id="ARBA00004123"/>
    </source>
</evidence>
<dbReference type="GO" id="GO:0005634">
    <property type="term" value="C:nucleus"/>
    <property type="evidence" value="ECO:0007669"/>
    <property type="project" value="UniProtKB-SubCell"/>
</dbReference>
<dbReference type="PROSITE" id="PS51194">
    <property type="entry name" value="HELICASE_CTER"/>
    <property type="match status" value="1"/>
</dbReference>
<accession>A0A1J4JEN9</accession>
<feature type="domain" description="Helicase C-terminal" evidence="6">
    <location>
        <begin position="554"/>
        <end position="705"/>
    </location>
</feature>
<comment type="subcellular location">
    <subcellularLocation>
        <location evidence="1">Nucleus</location>
    </subcellularLocation>
</comment>
<dbReference type="PROSITE" id="PS51192">
    <property type="entry name" value="HELICASE_ATP_BIND_1"/>
    <property type="match status" value="1"/>
</dbReference>
<dbReference type="CDD" id="cd17919">
    <property type="entry name" value="DEXHc_Snf"/>
    <property type="match status" value="1"/>
</dbReference>
<dbReference type="Proteomes" id="UP000179807">
    <property type="component" value="Unassembled WGS sequence"/>
</dbReference>
<feature type="region of interest" description="Disordered" evidence="4">
    <location>
        <begin position="796"/>
        <end position="853"/>
    </location>
</feature>
<evidence type="ECO:0000259" key="6">
    <source>
        <dbReference type="PROSITE" id="PS51194"/>
    </source>
</evidence>
<evidence type="ECO:0000313" key="7">
    <source>
        <dbReference type="EMBL" id="OHS97662.1"/>
    </source>
</evidence>
<dbReference type="SMART" id="SM00490">
    <property type="entry name" value="HELICc"/>
    <property type="match status" value="1"/>
</dbReference>
<name>A0A1J4JEN9_9EUKA</name>
<comment type="caution">
    <text evidence="7">The sequence shown here is derived from an EMBL/GenBank/DDBJ whole genome shotgun (WGS) entry which is preliminary data.</text>
</comment>
<reference evidence="7" key="1">
    <citation type="submission" date="2016-10" db="EMBL/GenBank/DDBJ databases">
        <authorList>
            <person name="Benchimol M."/>
            <person name="Almeida L.G."/>
            <person name="Vasconcelos A.T."/>
            <person name="Perreira-Neves A."/>
            <person name="Rosa I.A."/>
            <person name="Tasca T."/>
            <person name="Bogo M.R."/>
            <person name="de Souza W."/>
        </authorList>
    </citation>
    <scope>NUCLEOTIDE SEQUENCE [LARGE SCALE GENOMIC DNA]</scope>
    <source>
        <strain evidence="7">K</strain>
    </source>
</reference>
<dbReference type="Pfam" id="PF00271">
    <property type="entry name" value="Helicase_C"/>
    <property type="match status" value="1"/>
</dbReference>
<dbReference type="CDD" id="cd18793">
    <property type="entry name" value="SF2_C_SNF"/>
    <property type="match status" value="1"/>
</dbReference>
<dbReference type="InterPro" id="IPR000330">
    <property type="entry name" value="SNF2_N"/>
</dbReference>